<feature type="transmembrane region" description="Helical" evidence="9">
    <location>
        <begin position="561"/>
        <end position="588"/>
    </location>
</feature>
<keyword evidence="8 9" id="KW-0472">Membrane</keyword>
<feature type="transmembrane region" description="Helical" evidence="9">
    <location>
        <begin position="172"/>
        <end position="190"/>
    </location>
</feature>
<feature type="transmembrane region" description="Helical" evidence="9">
    <location>
        <begin position="489"/>
        <end position="511"/>
    </location>
</feature>
<evidence type="ECO:0000313" key="11">
    <source>
        <dbReference type="EMBL" id="GHP06801.1"/>
    </source>
</evidence>
<protein>
    <recommendedName>
        <fullName evidence="9">ADP,ATP carrier protein</fullName>
    </recommendedName>
</protein>
<dbReference type="NCBIfam" id="TIGR00769">
    <property type="entry name" value="AAA"/>
    <property type="match status" value="1"/>
</dbReference>
<dbReference type="GO" id="GO:0005471">
    <property type="term" value="F:ATP:ADP antiporter activity"/>
    <property type="evidence" value="ECO:0007669"/>
    <property type="project" value="InterPro"/>
</dbReference>
<keyword evidence="9" id="KW-0934">Plastid</keyword>
<feature type="region of interest" description="Disordered" evidence="10">
    <location>
        <begin position="95"/>
        <end position="119"/>
    </location>
</feature>
<organism evidence="11 12">
    <name type="scientific">Pycnococcus provasolii</name>
    <dbReference type="NCBI Taxonomy" id="41880"/>
    <lineage>
        <taxon>Eukaryota</taxon>
        <taxon>Viridiplantae</taxon>
        <taxon>Chlorophyta</taxon>
        <taxon>Pseudoscourfieldiophyceae</taxon>
        <taxon>Pseudoscourfieldiales</taxon>
        <taxon>Pycnococcaceae</taxon>
        <taxon>Pycnococcus</taxon>
    </lineage>
</organism>
<feature type="transmembrane region" description="Helical" evidence="9">
    <location>
        <begin position="135"/>
        <end position="152"/>
    </location>
</feature>
<evidence type="ECO:0000256" key="7">
    <source>
        <dbReference type="ARBA" id="ARBA00022989"/>
    </source>
</evidence>
<feature type="transmembrane region" description="Helical" evidence="9">
    <location>
        <begin position="460"/>
        <end position="483"/>
    </location>
</feature>
<evidence type="ECO:0000256" key="3">
    <source>
        <dbReference type="ARBA" id="ARBA00022448"/>
    </source>
</evidence>
<name>A0A830HMM9_9CHLO</name>
<feature type="compositionally biased region" description="Low complexity" evidence="10">
    <location>
        <begin position="95"/>
        <end position="104"/>
    </location>
</feature>
<proteinExistence type="inferred from homology"/>
<keyword evidence="6 9" id="KW-0067">ATP-binding</keyword>
<evidence type="ECO:0000313" key="12">
    <source>
        <dbReference type="Proteomes" id="UP000660262"/>
    </source>
</evidence>
<evidence type="ECO:0000256" key="6">
    <source>
        <dbReference type="ARBA" id="ARBA00022840"/>
    </source>
</evidence>
<keyword evidence="7 9" id="KW-1133">Transmembrane helix</keyword>
<evidence type="ECO:0000256" key="4">
    <source>
        <dbReference type="ARBA" id="ARBA00022692"/>
    </source>
</evidence>
<feature type="transmembrane region" description="Helical" evidence="9">
    <location>
        <begin position="429"/>
        <end position="448"/>
    </location>
</feature>
<feature type="region of interest" description="Disordered" evidence="10">
    <location>
        <begin position="606"/>
        <end position="643"/>
    </location>
</feature>
<keyword evidence="12" id="KW-1185">Reference proteome</keyword>
<keyword evidence="3 9" id="KW-0813">Transport</keyword>
<feature type="transmembrane region" description="Helical" evidence="9">
    <location>
        <begin position="334"/>
        <end position="353"/>
    </location>
</feature>
<keyword evidence="5 9" id="KW-0547">Nucleotide-binding</keyword>
<dbReference type="OrthoDB" id="2190844at2759"/>
<dbReference type="GO" id="GO:0005524">
    <property type="term" value="F:ATP binding"/>
    <property type="evidence" value="ECO:0007669"/>
    <property type="project" value="UniProtKB-KW"/>
</dbReference>
<feature type="transmembrane region" description="Helical" evidence="9">
    <location>
        <begin position="254"/>
        <end position="280"/>
    </location>
</feature>
<keyword evidence="4 9" id="KW-0812">Transmembrane</keyword>
<evidence type="ECO:0000256" key="1">
    <source>
        <dbReference type="ARBA" id="ARBA00004141"/>
    </source>
</evidence>
<dbReference type="AlphaFoldDB" id="A0A830HMM9"/>
<comment type="similarity">
    <text evidence="2 9">Belongs to the ADP/ATP translocase tlc family.</text>
</comment>
<feature type="transmembrane region" description="Helical" evidence="9">
    <location>
        <begin position="390"/>
        <end position="409"/>
    </location>
</feature>
<feature type="compositionally biased region" description="Basic and acidic residues" evidence="10">
    <location>
        <begin position="621"/>
        <end position="630"/>
    </location>
</feature>
<evidence type="ECO:0000256" key="9">
    <source>
        <dbReference type="RuleBase" id="RU363121"/>
    </source>
</evidence>
<accession>A0A830HMM9</accession>
<dbReference type="Pfam" id="PF03219">
    <property type="entry name" value="TLC"/>
    <property type="match status" value="1"/>
</dbReference>
<dbReference type="GO" id="GO:0031969">
    <property type="term" value="C:chloroplast membrane"/>
    <property type="evidence" value="ECO:0007669"/>
    <property type="project" value="UniProtKB-SubCell"/>
</dbReference>
<evidence type="ECO:0000256" key="5">
    <source>
        <dbReference type="ARBA" id="ARBA00022741"/>
    </source>
</evidence>
<dbReference type="PANTHER" id="PTHR31187:SF1">
    <property type="entry name" value="ADP,ATP CARRIER PROTEIN 1"/>
    <property type="match status" value="1"/>
</dbReference>
<evidence type="ECO:0000256" key="2">
    <source>
        <dbReference type="ARBA" id="ARBA00007127"/>
    </source>
</evidence>
<keyword evidence="9" id="KW-0150">Chloroplast</keyword>
<reference evidence="11" key="1">
    <citation type="submission" date="2020-10" db="EMBL/GenBank/DDBJ databases">
        <title>Unveiling of a novel bifunctional photoreceptor, Dualchrome1, isolated from a cosmopolitan green alga.</title>
        <authorList>
            <person name="Suzuki S."/>
            <person name="Kawachi M."/>
        </authorList>
    </citation>
    <scope>NUCLEOTIDE SEQUENCE</scope>
    <source>
        <strain evidence="11">NIES 2893</strain>
    </source>
</reference>
<feature type="transmembrane region" description="Helical" evidence="9">
    <location>
        <begin position="202"/>
        <end position="222"/>
    </location>
</feature>
<comment type="subcellular location">
    <subcellularLocation>
        <location evidence="1">Membrane</location>
        <topology evidence="1">Multi-pass membrane protein</topology>
    </subcellularLocation>
    <subcellularLocation>
        <location evidence="9">Plastid</location>
        <location evidence="9">Chloroplast membrane</location>
        <topology evidence="9">Multi-pass membrane protein</topology>
    </subcellularLocation>
</comment>
<evidence type="ECO:0000256" key="10">
    <source>
        <dbReference type="SAM" id="MobiDB-lite"/>
    </source>
</evidence>
<feature type="transmembrane region" description="Helical" evidence="9">
    <location>
        <begin position="292"/>
        <end position="314"/>
    </location>
</feature>
<evidence type="ECO:0000256" key="8">
    <source>
        <dbReference type="ARBA" id="ARBA00023136"/>
    </source>
</evidence>
<gene>
    <name evidence="11" type="ORF">PPROV_000554500</name>
</gene>
<dbReference type="PANTHER" id="PTHR31187">
    <property type="match status" value="1"/>
</dbReference>
<dbReference type="InterPro" id="IPR004667">
    <property type="entry name" value="ADP_ATP_car_bac_type"/>
</dbReference>
<comment type="caution">
    <text evidence="11">The sequence shown here is derived from an EMBL/GenBank/DDBJ whole genome shotgun (WGS) entry which is preliminary data.</text>
</comment>
<sequence length="643" mass="69475">MMMATTCCASFAAYRRGGGSGGGGAAKHYRSTTTTTTRAPHLQHYRRQHHSSCGGNGGARAAHEETFLCAPAAASASITANLRRKHAFWRLAASSSASPPADSSGNGGDGSSSSSPSSSSQPEFLGIAMSTLKKVVPLALMMFCILFNYTILRDTKDVLVVTAPGSGAEIIPFLKTYVNLPAAIGFAAIYARLSNLMDRDRLFYTILVPFVMFFGAFAFIMYPARDTLHPTEFCVDLLDKLGPRFMGPIAIVRNWTYCLFYVMAELWGSVVVSVLFWGFANQIMEVKEAKQFYPLFGLIANVALIFSGQAVRYFSTVRAGLPPGVDGWGMSLKGLMSMIVVGGFCIAGIYWALNKYVLPTVGPIEGAAKKKKEKLSMSIGESVIFLAKSAYVRSLATLVVAYGISINLVEVTWKSKLKAQYPDPNDYSMFMGNFSTATGTVTFVLMIVSRYIFAKFGWGVAAAITPIVILITGATFFSLILTPGVWEPVLAYLGFTPLFMAVLVGAAQNVFSKGAKYSLFDPCKEMAYIPLDEETKVKGKAAIDVICNPLGKSGGSLVQQLMIFTFGSLAASTPYLGVVLLIVITMWLRSAARLSALFEGAQQNLRSHDWDDPGEEVVPDSDLRADPNERSDEEPTPGVVKTS</sequence>
<dbReference type="EMBL" id="BNJQ01000014">
    <property type="protein sequence ID" value="GHP06801.1"/>
    <property type="molecule type" value="Genomic_DNA"/>
</dbReference>
<dbReference type="Proteomes" id="UP000660262">
    <property type="component" value="Unassembled WGS sequence"/>
</dbReference>